<dbReference type="EMBL" id="JAHLQT010011632">
    <property type="protein sequence ID" value="KAG7171954.1"/>
    <property type="molecule type" value="Genomic_DNA"/>
</dbReference>
<evidence type="ECO:0000313" key="1">
    <source>
        <dbReference type="EMBL" id="KAG7171954.1"/>
    </source>
</evidence>
<dbReference type="SUPFAM" id="SSF53098">
    <property type="entry name" value="Ribonuclease H-like"/>
    <property type="match status" value="1"/>
</dbReference>
<dbReference type="Proteomes" id="UP000747542">
    <property type="component" value="Unassembled WGS sequence"/>
</dbReference>
<dbReference type="InterPro" id="IPR012337">
    <property type="entry name" value="RNaseH-like_sf"/>
</dbReference>
<dbReference type="AlphaFoldDB" id="A0A8J5N2J5"/>
<accession>A0A8J5N2J5</accession>
<protein>
    <submittedName>
        <fullName evidence="1">Uncharacterized protein</fullName>
    </submittedName>
</protein>
<keyword evidence="2" id="KW-1185">Reference proteome</keyword>
<comment type="caution">
    <text evidence="1">The sequence shown here is derived from an EMBL/GenBank/DDBJ whole genome shotgun (WGS) entry which is preliminary data.</text>
</comment>
<organism evidence="1 2">
    <name type="scientific">Homarus americanus</name>
    <name type="common">American lobster</name>
    <dbReference type="NCBI Taxonomy" id="6706"/>
    <lineage>
        <taxon>Eukaryota</taxon>
        <taxon>Metazoa</taxon>
        <taxon>Ecdysozoa</taxon>
        <taxon>Arthropoda</taxon>
        <taxon>Crustacea</taxon>
        <taxon>Multicrustacea</taxon>
        <taxon>Malacostraca</taxon>
        <taxon>Eumalacostraca</taxon>
        <taxon>Eucarida</taxon>
        <taxon>Decapoda</taxon>
        <taxon>Pleocyemata</taxon>
        <taxon>Astacidea</taxon>
        <taxon>Nephropoidea</taxon>
        <taxon>Nephropidae</taxon>
        <taxon>Homarus</taxon>
    </lineage>
</organism>
<name>A0A8J5N2J5_HOMAM</name>
<sequence length="267" mass="29805">MRAVDVKYDDNSVWGVISYAEIEPLNKKELQELLDELVVERKVTRPDGESTSAVYLHSVMWLSDSRMRGGRSGVINRPLTLRCREGGQRLIMPQDTRWNTMSDCLKIYIKNWPILMKISEVDREKTDQGVRNKVSNLVVKRSAEELLTRLEPIAEAQDKVQSDKCTIAEAVDIWKGLCTCLGNTRGSVKTSEKRFNQVITKAHLLANMVHLSLQGKALSEETIVLEVQTIVLEGPDNSASGAQTIVLDGPDNSAFGTQTIVLVGPRQ</sequence>
<gene>
    <name evidence="1" type="ORF">Hamer_G000906</name>
</gene>
<proteinExistence type="predicted"/>
<reference evidence="1" key="1">
    <citation type="journal article" date="2021" name="Sci. Adv.">
        <title>The American lobster genome reveals insights on longevity, neural, and immune adaptations.</title>
        <authorList>
            <person name="Polinski J.M."/>
            <person name="Zimin A.V."/>
            <person name="Clark K.F."/>
            <person name="Kohn A.B."/>
            <person name="Sadowski N."/>
            <person name="Timp W."/>
            <person name="Ptitsyn A."/>
            <person name="Khanna P."/>
            <person name="Romanova D.Y."/>
            <person name="Williams P."/>
            <person name="Greenwood S.J."/>
            <person name="Moroz L.L."/>
            <person name="Walt D.R."/>
            <person name="Bodnar A.G."/>
        </authorList>
    </citation>
    <scope>NUCLEOTIDE SEQUENCE</scope>
    <source>
        <strain evidence="1">GMGI-L3</strain>
    </source>
</reference>
<evidence type="ECO:0000313" key="2">
    <source>
        <dbReference type="Proteomes" id="UP000747542"/>
    </source>
</evidence>